<dbReference type="AlphaFoldDB" id="A0A2T7PQ85"/>
<dbReference type="Proteomes" id="UP000245119">
    <property type="component" value="Linkage Group LG2"/>
</dbReference>
<feature type="compositionally biased region" description="Basic and acidic residues" evidence="1">
    <location>
        <begin position="389"/>
        <end position="403"/>
    </location>
</feature>
<keyword evidence="4" id="KW-1185">Reference proteome</keyword>
<evidence type="ECO:0000256" key="1">
    <source>
        <dbReference type="SAM" id="MobiDB-lite"/>
    </source>
</evidence>
<accession>A0A2T7PQ85</accession>
<reference evidence="3 4" key="1">
    <citation type="submission" date="2018-04" db="EMBL/GenBank/DDBJ databases">
        <title>The genome of golden apple snail Pomacea canaliculata provides insight into stress tolerance and invasive adaptation.</title>
        <authorList>
            <person name="Liu C."/>
            <person name="Liu B."/>
            <person name="Ren Y."/>
            <person name="Zhang Y."/>
            <person name="Wang H."/>
            <person name="Li S."/>
            <person name="Jiang F."/>
            <person name="Yin L."/>
            <person name="Zhang G."/>
            <person name="Qian W."/>
            <person name="Fan W."/>
        </authorList>
    </citation>
    <scope>NUCLEOTIDE SEQUENCE [LARGE SCALE GENOMIC DNA]</scope>
    <source>
        <strain evidence="3">SZHN2017</strain>
        <tissue evidence="3">Muscle</tissue>
    </source>
</reference>
<organism evidence="3 4">
    <name type="scientific">Pomacea canaliculata</name>
    <name type="common">Golden apple snail</name>
    <dbReference type="NCBI Taxonomy" id="400727"/>
    <lineage>
        <taxon>Eukaryota</taxon>
        <taxon>Metazoa</taxon>
        <taxon>Spiralia</taxon>
        <taxon>Lophotrochozoa</taxon>
        <taxon>Mollusca</taxon>
        <taxon>Gastropoda</taxon>
        <taxon>Caenogastropoda</taxon>
        <taxon>Architaenioglossa</taxon>
        <taxon>Ampullarioidea</taxon>
        <taxon>Ampullariidae</taxon>
        <taxon>Pomacea</taxon>
    </lineage>
</organism>
<keyword evidence="2" id="KW-0472">Membrane</keyword>
<feature type="compositionally biased region" description="Basic and acidic residues" evidence="1">
    <location>
        <begin position="619"/>
        <end position="631"/>
    </location>
</feature>
<protein>
    <submittedName>
        <fullName evidence="3">Uncharacterized protein</fullName>
    </submittedName>
</protein>
<sequence length="631" mass="68083">MGNSRSETICAMPSLPPTVPPVERKTSPQDSSKSTGSSHLSSPPSTTGGVITEPKANPSQKHSGPSENITIIIIVVSVLGLLVIGVIVVWKRGWFTNHCIRTHSNLEGGAPTCTSLPHMPRQDEDNNSANSDCACTDSCLTSSKPQSSSTNKILENGGAKPAGQGMYEGHVNTQYLNGGSLSSEKGSFSEPFYHSLHPQDGGGGNYRNINGSYISPATMLRREDFYGYPTKVALTPSNDKDLIEGKGEKKQCTASPKAPNRIRRADDSKDSCETEPLLAYENLSSGSTTPSQGRTNCSDLQDVALQDMTPAAPASSTRGFSSVQQQQVREAATLEARLAAAVPLVVDGQQNVNPGVIQLEELKPMMPADQTVLDRHERSTSPARITPVKHEEVRRGRRREIEVSRVGSPRPVQAARPANFAAAEQTTASVLTGESEETFRKEAVVSPEDTARKSVGGSSGLGESLEMSSSLMGPLSDDGRQGRNAYRRSNSEVSRSMSPSPSKLPRSISSPEEKHRPIAAVRPIQSDQSLTHQSPGQDLMQPLDSAERNFPLQSAIQLNRQMSQDSTSSDREETRPKTPDRLTEEEEDEEDDDANAGMSARASDERTRHRFSSSSDSQNGRDESKERSSDG</sequence>
<feature type="compositionally biased region" description="Basic and acidic residues" evidence="1">
    <location>
        <begin position="263"/>
        <end position="272"/>
    </location>
</feature>
<feature type="compositionally biased region" description="Polar residues" evidence="1">
    <location>
        <begin position="551"/>
        <end position="567"/>
    </location>
</feature>
<feature type="region of interest" description="Disordered" evidence="1">
    <location>
        <begin position="238"/>
        <end position="272"/>
    </location>
</feature>
<feature type="compositionally biased region" description="Acidic residues" evidence="1">
    <location>
        <begin position="583"/>
        <end position="594"/>
    </location>
</feature>
<feature type="compositionally biased region" description="Low complexity" evidence="1">
    <location>
        <begin position="487"/>
        <end position="507"/>
    </location>
</feature>
<feature type="region of interest" description="Disordered" evidence="1">
    <location>
        <begin position="389"/>
        <end position="631"/>
    </location>
</feature>
<feature type="compositionally biased region" description="Polar residues" evidence="1">
    <location>
        <begin position="525"/>
        <end position="536"/>
    </location>
</feature>
<feature type="compositionally biased region" description="Basic and acidic residues" evidence="1">
    <location>
        <begin position="568"/>
        <end position="582"/>
    </location>
</feature>
<evidence type="ECO:0000256" key="2">
    <source>
        <dbReference type="SAM" id="Phobius"/>
    </source>
</evidence>
<feature type="compositionally biased region" description="Low complexity" evidence="1">
    <location>
        <begin position="31"/>
        <end position="49"/>
    </location>
</feature>
<feature type="compositionally biased region" description="Low complexity" evidence="1">
    <location>
        <begin position="461"/>
        <end position="476"/>
    </location>
</feature>
<keyword evidence="2" id="KW-0812">Transmembrane</keyword>
<feature type="compositionally biased region" description="Basic and acidic residues" evidence="1">
    <location>
        <begin position="238"/>
        <end position="251"/>
    </location>
</feature>
<dbReference type="EMBL" id="PZQS01000002">
    <property type="protein sequence ID" value="PVD35575.1"/>
    <property type="molecule type" value="Genomic_DNA"/>
</dbReference>
<keyword evidence="2" id="KW-1133">Transmembrane helix</keyword>
<comment type="caution">
    <text evidence="3">The sequence shown here is derived from an EMBL/GenBank/DDBJ whole genome shotgun (WGS) entry which is preliminary data.</text>
</comment>
<feature type="region of interest" description="Disordered" evidence="1">
    <location>
        <begin position="1"/>
        <end position="64"/>
    </location>
</feature>
<proteinExistence type="predicted"/>
<evidence type="ECO:0000313" key="4">
    <source>
        <dbReference type="Proteomes" id="UP000245119"/>
    </source>
</evidence>
<gene>
    <name evidence="3" type="ORF">C0Q70_02538</name>
</gene>
<evidence type="ECO:0000313" key="3">
    <source>
        <dbReference type="EMBL" id="PVD35575.1"/>
    </source>
</evidence>
<name>A0A2T7PQ85_POMCA</name>
<feature type="transmembrane region" description="Helical" evidence="2">
    <location>
        <begin position="69"/>
        <end position="90"/>
    </location>
</feature>